<accession>A0A645E2A1</accession>
<dbReference type="EMBL" id="VSSQ01041996">
    <property type="protein sequence ID" value="MPM95518.1"/>
    <property type="molecule type" value="Genomic_DNA"/>
</dbReference>
<name>A0A645E2A1_9ZZZZ</name>
<comment type="caution">
    <text evidence="1">The sequence shown here is derived from an EMBL/GenBank/DDBJ whole genome shotgun (WGS) entry which is preliminary data.</text>
</comment>
<gene>
    <name evidence="1" type="ORF">SDC9_142673</name>
</gene>
<dbReference type="AlphaFoldDB" id="A0A645E2A1"/>
<sequence length="75" mass="8147">MINGTRAIHNFITTISIHIAHAQIVVSLARVVTPFGLIAVEHPSLLKFLTIPIECSQHRSGVVSSAHYNTGMNTI</sequence>
<reference evidence="1" key="1">
    <citation type="submission" date="2019-08" db="EMBL/GenBank/DDBJ databases">
        <authorList>
            <person name="Kucharzyk K."/>
            <person name="Murdoch R.W."/>
            <person name="Higgins S."/>
            <person name="Loffler F."/>
        </authorList>
    </citation>
    <scope>NUCLEOTIDE SEQUENCE</scope>
</reference>
<proteinExistence type="predicted"/>
<evidence type="ECO:0000313" key="1">
    <source>
        <dbReference type="EMBL" id="MPM95518.1"/>
    </source>
</evidence>
<protein>
    <submittedName>
        <fullName evidence="1">Uncharacterized protein</fullName>
    </submittedName>
</protein>
<organism evidence="1">
    <name type="scientific">bioreactor metagenome</name>
    <dbReference type="NCBI Taxonomy" id="1076179"/>
    <lineage>
        <taxon>unclassified sequences</taxon>
        <taxon>metagenomes</taxon>
        <taxon>ecological metagenomes</taxon>
    </lineage>
</organism>